<evidence type="ECO:0000256" key="3">
    <source>
        <dbReference type="ARBA" id="ARBA00022448"/>
    </source>
</evidence>
<comment type="function">
    <text evidence="11">Cysteine protease that plays a key role in autophagy by mediating both proteolytic activation and delipidation of ATG8 family proteins.</text>
</comment>
<evidence type="ECO:0000256" key="5">
    <source>
        <dbReference type="ARBA" id="ARBA00022670"/>
    </source>
</evidence>
<proteinExistence type="inferred from homology"/>
<evidence type="ECO:0000256" key="10">
    <source>
        <dbReference type="ARBA" id="ARBA00029362"/>
    </source>
</evidence>
<evidence type="ECO:0000313" key="13">
    <source>
        <dbReference type="EMBL" id="GAX19397.1"/>
    </source>
</evidence>
<dbReference type="PANTHER" id="PTHR22624:SF49">
    <property type="entry name" value="CYSTEINE PROTEASE"/>
    <property type="match status" value="1"/>
</dbReference>
<keyword evidence="14" id="KW-1185">Reference proteome</keyword>
<feature type="domain" description="Peptidase C54 catalytic" evidence="12">
    <location>
        <begin position="138"/>
        <end position="456"/>
    </location>
</feature>
<comment type="similarity">
    <text evidence="2 11">Belongs to the peptidase C54 family.</text>
</comment>
<reference evidence="13 14" key="1">
    <citation type="journal article" date="2015" name="Plant Cell">
        <title>Oil accumulation by the oleaginous diatom Fistulifera solaris as revealed by the genome and transcriptome.</title>
        <authorList>
            <person name="Tanaka T."/>
            <person name="Maeda Y."/>
            <person name="Veluchamy A."/>
            <person name="Tanaka M."/>
            <person name="Abida H."/>
            <person name="Marechal E."/>
            <person name="Bowler C."/>
            <person name="Muto M."/>
            <person name="Sunaga Y."/>
            <person name="Tanaka M."/>
            <person name="Yoshino T."/>
            <person name="Taniguchi T."/>
            <person name="Fukuda Y."/>
            <person name="Nemoto M."/>
            <person name="Matsumoto M."/>
            <person name="Wong P.S."/>
            <person name="Aburatani S."/>
            <person name="Fujibuchi W."/>
        </authorList>
    </citation>
    <scope>NUCLEOTIDE SEQUENCE [LARGE SCALE GENOMIC DNA]</scope>
    <source>
        <strain evidence="13 14">JPCC DA0580</strain>
    </source>
</reference>
<dbReference type="GO" id="GO:0000423">
    <property type="term" value="P:mitophagy"/>
    <property type="evidence" value="ECO:0007669"/>
    <property type="project" value="TreeGrafter"/>
</dbReference>
<dbReference type="GO" id="GO:0019786">
    <property type="term" value="F:protein-phosphatidylethanolamide deconjugating activity"/>
    <property type="evidence" value="ECO:0007669"/>
    <property type="project" value="InterPro"/>
</dbReference>
<keyword evidence="3" id="KW-0813">Transport</keyword>
<evidence type="ECO:0000256" key="2">
    <source>
        <dbReference type="ARBA" id="ARBA00010958"/>
    </source>
</evidence>
<dbReference type="EMBL" id="BDSP01000136">
    <property type="protein sequence ID" value="GAX19397.1"/>
    <property type="molecule type" value="Genomic_DNA"/>
</dbReference>
<evidence type="ECO:0000259" key="12">
    <source>
        <dbReference type="Pfam" id="PF03416"/>
    </source>
</evidence>
<evidence type="ECO:0000256" key="4">
    <source>
        <dbReference type="ARBA" id="ARBA00022490"/>
    </source>
</evidence>
<keyword evidence="5 11" id="KW-0645">Protease</keyword>
<keyword evidence="8 11" id="KW-0653">Protein transport</keyword>
<organism evidence="13 14">
    <name type="scientific">Fistulifera solaris</name>
    <name type="common">Oleaginous diatom</name>
    <dbReference type="NCBI Taxonomy" id="1519565"/>
    <lineage>
        <taxon>Eukaryota</taxon>
        <taxon>Sar</taxon>
        <taxon>Stramenopiles</taxon>
        <taxon>Ochrophyta</taxon>
        <taxon>Bacillariophyta</taxon>
        <taxon>Bacillariophyceae</taxon>
        <taxon>Bacillariophycidae</taxon>
        <taxon>Naviculales</taxon>
        <taxon>Naviculaceae</taxon>
        <taxon>Fistulifera</taxon>
    </lineage>
</organism>
<dbReference type="InterPro" id="IPR005078">
    <property type="entry name" value="Peptidase_C54"/>
</dbReference>
<dbReference type="SUPFAM" id="SSF54001">
    <property type="entry name" value="Cysteine proteinases"/>
    <property type="match status" value="1"/>
</dbReference>
<dbReference type="GO" id="GO:0016485">
    <property type="term" value="P:protein processing"/>
    <property type="evidence" value="ECO:0007669"/>
    <property type="project" value="TreeGrafter"/>
</dbReference>
<dbReference type="Proteomes" id="UP000198406">
    <property type="component" value="Unassembled WGS sequence"/>
</dbReference>
<name>A0A1Z5JZH9_FISSO</name>
<accession>A0A1Z5JZH9</accession>
<comment type="catalytic activity">
    <reaction evidence="10">
        <text>[protein]-C-terminal L-amino acid-glycyl-phosphatidylethanolamide + H2O = [protein]-C-terminal L-amino acid-glycine + a 1,2-diacyl-sn-glycero-3-phosphoethanolamine</text>
        <dbReference type="Rhea" id="RHEA:67548"/>
        <dbReference type="Rhea" id="RHEA-COMP:17323"/>
        <dbReference type="Rhea" id="RHEA-COMP:17324"/>
        <dbReference type="ChEBI" id="CHEBI:15377"/>
        <dbReference type="ChEBI" id="CHEBI:64612"/>
        <dbReference type="ChEBI" id="CHEBI:172940"/>
        <dbReference type="ChEBI" id="CHEBI:172941"/>
    </reaction>
    <physiologicalReaction direction="left-to-right" evidence="10">
        <dbReference type="Rhea" id="RHEA:67549"/>
    </physiologicalReaction>
</comment>
<comment type="caution">
    <text evidence="13">The sequence shown here is derived from an EMBL/GenBank/DDBJ whole genome shotgun (WGS) entry which is preliminary data.</text>
</comment>
<comment type="subcellular location">
    <subcellularLocation>
        <location evidence="1 11">Cytoplasm</location>
    </subcellularLocation>
</comment>
<keyword evidence="6 11" id="KW-0378">Hydrolase</keyword>
<dbReference type="PANTHER" id="PTHR22624">
    <property type="entry name" value="CYSTEINE PROTEASE ATG4"/>
    <property type="match status" value="1"/>
</dbReference>
<gene>
    <name evidence="13" type="ORF">FisN_4Lh377</name>
</gene>
<dbReference type="InterPro" id="IPR046792">
    <property type="entry name" value="Peptidase_C54_cat"/>
</dbReference>
<evidence type="ECO:0000256" key="1">
    <source>
        <dbReference type="ARBA" id="ARBA00004496"/>
    </source>
</evidence>
<evidence type="ECO:0000256" key="7">
    <source>
        <dbReference type="ARBA" id="ARBA00022807"/>
    </source>
</evidence>
<dbReference type="InterPro" id="IPR038765">
    <property type="entry name" value="Papain-like_cys_pep_sf"/>
</dbReference>
<keyword evidence="9 11" id="KW-0072">Autophagy</keyword>
<dbReference type="GO" id="GO:0000045">
    <property type="term" value="P:autophagosome assembly"/>
    <property type="evidence" value="ECO:0007669"/>
    <property type="project" value="TreeGrafter"/>
</dbReference>
<evidence type="ECO:0000256" key="6">
    <source>
        <dbReference type="ARBA" id="ARBA00022801"/>
    </source>
</evidence>
<dbReference type="InParanoid" id="A0A1Z5JZH9"/>
<dbReference type="GO" id="GO:0035973">
    <property type="term" value="P:aggrephagy"/>
    <property type="evidence" value="ECO:0007669"/>
    <property type="project" value="TreeGrafter"/>
</dbReference>
<dbReference type="AlphaFoldDB" id="A0A1Z5JZH9"/>
<evidence type="ECO:0000256" key="8">
    <source>
        <dbReference type="ARBA" id="ARBA00022927"/>
    </source>
</evidence>
<dbReference type="OrthoDB" id="2960936at2759"/>
<evidence type="ECO:0000313" key="14">
    <source>
        <dbReference type="Proteomes" id="UP000198406"/>
    </source>
</evidence>
<evidence type="ECO:0000256" key="9">
    <source>
        <dbReference type="ARBA" id="ARBA00023006"/>
    </source>
</evidence>
<sequence>MTTASISCAIDRNDASIPADTYCSRKDEQRLQQTAEDRDATEYRNPLMNFFGSNNTQRLDHDEIELDDIRVLSFVSREREPEFDDCPEYSYDSDNENTSQDDYHVTHGSDEADEVKSLQTYILGKKYHPVNDYTLRREDEISLFWFTYRCDFPEMKPYRIQSDAGWGCMLRSAQMMVCQVLRLHYKSRTWRPPKSLAARRQDPFVRRLMTWFADFPSTTECFYSFQNMVAAGLNYDKLPGEWYGPGTVSFVIRDLVAMHDQQRQEFGKPLFRVHVASQGTVYRDEIRRLMIQGAVTAVLTSGQSASRPRAAHPLDHAAWEEDRLEKVPDWDTALLLLIPLRLGLKTFNLDYVRPLAHTFSLPQSVGVLGGRPRGARYFYGAFSDGSKIFGLDPHTVQAAPQRASVSINGELSSVIDLSDNYLRSIHTADPESISLEKMDPSITLGFYCENERDLQFVFESVQQWKRTHPGSPELFTTANYSPDYAANVSSTMKKIMLSSSSLIDTEDDQISDEDDYVML</sequence>
<keyword evidence="4 11" id="KW-0963">Cytoplasm</keyword>
<keyword evidence="7" id="KW-0788">Thiol protease</keyword>
<evidence type="ECO:0000256" key="11">
    <source>
        <dbReference type="RuleBase" id="RU363115"/>
    </source>
</evidence>
<protein>
    <recommendedName>
        <fullName evidence="11">Cysteine protease</fullName>
        <ecNumber evidence="11">3.4.22.-</ecNumber>
    </recommendedName>
</protein>
<dbReference type="GO" id="GO:0005737">
    <property type="term" value="C:cytoplasm"/>
    <property type="evidence" value="ECO:0007669"/>
    <property type="project" value="UniProtKB-SubCell"/>
</dbReference>
<dbReference type="EC" id="3.4.22.-" evidence="11"/>
<dbReference type="GO" id="GO:0034727">
    <property type="term" value="P:piecemeal microautophagy of the nucleus"/>
    <property type="evidence" value="ECO:0007669"/>
    <property type="project" value="TreeGrafter"/>
</dbReference>
<dbReference type="Pfam" id="PF03416">
    <property type="entry name" value="Peptidase_C54"/>
    <property type="match status" value="1"/>
</dbReference>
<dbReference type="GO" id="GO:0015031">
    <property type="term" value="P:protein transport"/>
    <property type="evidence" value="ECO:0007669"/>
    <property type="project" value="UniProtKB-KW"/>
</dbReference>
<dbReference type="GO" id="GO:0004197">
    <property type="term" value="F:cysteine-type endopeptidase activity"/>
    <property type="evidence" value="ECO:0007669"/>
    <property type="project" value="TreeGrafter"/>
</dbReference>